<accession>A0A0V8M2Q4</accession>
<evidence type="ECO:0000259" key="2">
    <source>
        <dbReference type="Pfam" id="PF11127"/>
    </source>
</evidence>
<reference evidence="5" key="3">
    <citation type="submission" date="2023-12" db="EMBL/GenBank/DDBJ databases">
        <title>Isolation of organohalide respiring bacteria Dehalococcoides mccartyi strain GPTCE1 in groundwater collected near a chemical plant in Suzhou, China.</title>
        <authorList>
            <person name="Liu G."/>
        </authorList>
    </citation>
    <scope>NUCLEOTIDE SEQUENCE</scope>
    <source>
        <strain evidence="5">GPTCE1</strain>
    </source>
</reference>
<feature type="transmembrane region" description="Helical" evidence="1">
    <location>
        <begin position="35"/>
        <end position="56"/>
    </location>
</feature>
<dbReference type="InterPro" id="IPR021309">
    <property type="entry name" value="YgaP-like_TM"/>
</dbReference>
<evidence type="ECO:0000256" key="1">
    <source>
        <dbReference type="SAM" id="Phobius"/>
    </source>
</evidence>
<evidence type="ECO:0000313" key="3">
    <source>
        <dbReference type="EMBL" id="BAZ97661.1"/>
    </source>
</evidence>
<sequence>MPKNMSKADRIIRIILGIIALALAVFVTTGGWSVLLYIVAAVFIVTSLVGTCLLYIPFKINTNK</sequence>
<feature type="transmembrane region" description="Helical" evidence="1">
    <location>
        <begin position="12"/>
        <end position="29"/>
    </location>
</feature>
<dbReference type="EMBL" id="JGYD01000018">
    <property type="protein sequence ID" value="KSV18091.1"/>
    <property type="molecule type" value="Genomic_DNA"/>
</dbReference>
<evidence type="ECO:0000313" key="4">
    <source>
        <dbReference type="EMBL" id="KSV18091.1"/>
    </source>
</evidence>
<dbReference type="Pfam" id="PF11127">
    <property type="entry name" value="YgaP-like_TM"/>
    <property type="match status" value="1"/>
</dbReference>
<dbReference type="Proteomes" id="UP000218257">
    <property type="component" value="Chromosome"/>
</dbReference>
<evidence type="ECO:0000313" key="6">
    <source>
        <dbReference type="Proteomes" id="UP000053577"/>
    </source>
</evidence>
<dbReference type="eggNOG" id="ENOG5030S1U">
    <property type="taxonomic scope" value="Bacteria"/>
</dbReference>
<dbReference type="AlphaFoldDB" id="A0A0V8M2Q4"/>
<feature type="domain" description="Inner membrane protein YgaP-like transmembrane" evidence="2">
    <location>
        <begin position="1"/>
        <end position="64"/>
    </location>
</feature>
<dbReference type="PATRIC" id="fig|61435.5.peg.1082"/>
<evidence type="ECO:0000313" key="7">
    <source>
        <dbReference type="Proteomes" id="UP000218257"/>
    </source>
</evidence>
<dbReference type="Proteomes" id="UP001327986">
    <property type="component" value="Chromosome"/>
</dbReference>
<protein>
    <submittedName>
        <fullName evidence="5">DUF2892 domain-containing protein</fullName>
    </submittedName>
</protein>
<keyword evidence="1" id="KW-1133">Transmembrane helix</keyword>
<dbReference type="OrthoDB" id="5405951at2"/>
<reference evidence="3 7" key="2">
    <citation type="journal article" date="2017" name="Sci. Rep.">
        <title>Isolation and genomic characterization of a Dehalococcoides strain suggests genomic rearrangement during culture.</title>
        <authorList>
            <person name="Yohda M."/>
            <person name="Ikegami K."/>
            <person name="Aita Y."/>
            <person name="Kitajima M."/>
            <person name="Takechi A."/>
            <person name="Iwamoto M."/>
            <person name="Fukuda T."/>
            <person name="Tamura N."/>
            <person name="Shibasaki J."/>
            <person name="Koike S."/>
            <person name="Komatsu D."/>
            <person name="Miyagi S."/>
            <person name="Nishimura M."/>
            <person name="Uchino Y."/>
            <person name="Shiroma A."/>
            <person name="Shimoji M."/>
            <person name="Tamotsu H."/>
            <person name="Ashimine N."/>
            <person name="Shinzato M."/>
            <person name="Ohki S."/>
            <person name="Nakano K."/>
            <person name="Teruya K."/>
            <person name="Satou K."/>
            <person name="Hirano T."/>
            <person name="Yagi O."/>
        </authorList>
    </citation>
    <scope>NUCLEOTIDE SEQUENCE [LARGE SCALE GENOMIC DNA]</scope>
    <source>
        <strain evidence="3 7">UCH-ATV1</strain>
    </source>
</reference>
<organism evidence="4 6">
    <name type="scientific">Dehalococcoides mccartyi</name>
    <dbReference type="NCBI Taxonomy" id="61435"/>
    <lineage>
        <taxon>Bacteria</taxon>
        <taxon>Bacillati</taxon>
        <taxon>Chloroflexota</taxon>
        <taxon>Dehalococcoidia</taxon>
        <taxon>Dehalococcoidales</taxon>
        <taxon>Dehalococcoidaceae</taxon>
        <taxon>Dehalococcoides</taxon>
    </lineage>
</organism>
<keyword evidence="1" id="KW-0472">Membrane</keyword>
<keyword evidence="1" id="KW-0812">Transmembrane</keyword>
<dbReference type="EMBL" id="CP141531">
    <property type="protein sequence ID" value="WRO06933.1"/>
    <property type="molecule type" value="Genomic_DNA"/>
</dbReference>
<dbReference type="EMBL" id="AP017649">
    <property type="protein sequence ID" value="BAZ97661.1"/>
    <property type="molecule type" value="Genomic_DNA"/>
</dbReference>
<dbReference type="GeneID" id="3229458"/>
<gene>
    <name evidence="4" type="ORF">DA01_05475</name>
    <name evidence="3" type="ORF">DEHALATV1_1033</name>
    <name evidence="5" type="ORF">VLL09_05970</name>
</gene>
<name>A0A0V8M2Q4_9CHLR</name>
<proteinExistence type="predicted"/>
<dbReference type="RefSeq" id="WP_010936939.1">
    <property type="nucleotide sequence ID" value="NZ_AP017649.1"/>
</dbReference>
<evidence type="ECO:0000313" key="5">
    <source>
        <dbReference type="EMBL" id="WRO06933.1"/>
    </source>
</evidence>
<dbReference type="Proteomes" id="UP000053577">
    <property type="component" value="Unassembled WGS sequence"/>
</dbReference>
<reference evidence="4 6" key="1">
    <citation type="journal article" date="2015" name="Sci. Rep.">
        <title>A comparative genomics and reductive dehalogenase gene transcription study of two chloroethene-respiring bacteria, Dehalococcoides mccartyi strains MB and 11a.</title>
        <authorList>
            <person name="Low A."/>
            <person name="Shen Z."/>
            <person name="Cheng D."/>
            <person name="Rogers M.J."/>
            <person name="Lee P.K."/>
            <person name="He J."/>
        </authorList>
    </citation>
    <scope>NUCLEOTIDE SEQUENCE [LARGE SCALE GENOMIC DNA]</scope>
    <source>
        <strain evidence="4 6">MB</strain>
    </source>
</reference>